<organism evidence="4 5">
    <name type="scientific">Meganyctiphanes norvegica</name>
    <name type="common">Northern krill</name>
    <name type="synonym">Thysanopoda norvegica</name>
    <dbReference type="NCBI Taxonomy" id="48144"/>
    <lineage>
        <taxon>Eukaryota</taxon>
        <taxon>Metazoa</taxon>
        <taxon>Ecdysozoa</taxon>
        <taxon>Arthropoda</taxon>
        <taxon>Crustacea</taxon>
        <taxon>Multicrustacea</taxon>
        <taxon>Malacostraca</taxon>
        <taxon>Eumalacostraca</taxon>
        <taxon>Eucarida</taxon>
        <taxon>Euphausiacea</taxon>
        <taxon>Euphausiidae</taxon>
        <taxon>Meganyctiphanes</taxon>
    </lineage>
</organism>
<dbReference type="SUPFAM" id="SSF47473">
    <property type="entry name" value="EF-hand"/>
    <property type="match status" value="1"/>
</dbReference>
<dbReference type="PROSITE" id="PS00018">
    <property type="entry name" value="EF_HAND_1"/>
    <property type="match status" value="3"/>
</dbReference>
<dbReference type="EMBL" id="CAXKWB010009634">
    <property type="protein sequence ID" value="CAL4095433.1"/>
    <property type="molecule type" value="Genomic_DNA"/>
</dbReference>
<dbReference type="Gene3D" id="1.10.238.10">
    <property type="entry name" value="EF-hand"/>
    <property type="match status" value="1"/>
</dbReference>
<evidence type="ECO:0000313" key="4">
    <source>
        <dbReference type="EMBL" id="CAL4095433.1"/>
    </source>
</evidence>
<feature type="domain" description="EF-hand" evidence="3">
    <location>
        <begin position="155"/>
        <end position="190"/>
    </location>
</feature>
<keyword evidence="5" id="KW-1185">Reference proteome</keyword>
<dbReference type="PROSITE" id="PS50222">
    <property type="entry name" value="EF_HAND_2"/>
    <property type="match status" value="3"/>
</dbReference>
<name>A0AAV2QP65_MEGNR</name>
<feature type="non-terminal residue" evidence="4">
    <location>
        <position position="1"/>
    </location>
</feature>
<dbReference type="SMART" id="SM00054">
    <property type="entry name" value="EFh"/>
    <property type="match status" value="3"/>
</dbReference>
<proteinExistence type="predicted"/>
<dbReference type="GO" id="GO:0005509">
    <property type="term" value="F:calcium ion binding"/>
    <property type="evidence" value="ECO:0007669"/>
    <property type="project" value="InterPro"/>
</dbReference>
<dbReference type="AlphaFoldDB" id="A0AAV2QP65"/>
<dbReference type="InterPro" id="IPR002048">
    <property type="entry name" value="EF_hand_dom"/>
</dbReference>
<keyword evidence="1" id="KW-0106">Calcium</keyword>
<evidence type="ECO:0000259" key="3">
    <source>
        <dbReference type="PROSITE" id="PS50222"/>
    </source>
</evidence>
<feature type="region of interest" description="Disordered" evidence="2">
    <location>
        <begin position="24"/>
        <end position="65"/>
    </location>
</feature>
<evidence type="ECO:0000313" key="5">
    <source>
        <dbReference type="Proteomes" id="UP001497623"/>
    </source>
</evidence>
<gene>
    <name evidence="4" type="ORF">MNOR_LOCUS15414</name>
</gene>
<protein>
    <recommendedName>
        <fullName evidence="3">EF-hand domain-containing protein</fullName>
    </recommendedName>
</protein>
<dbReference type="Proteomes" id="UP001497623">
    <property type="component" value="Unassembled WGS sequence"/>
</dbReference>
<accession>A0AAV2QP65</accession>
<evidence type="ECO:0000256" key="2">
    <source>
        <dbReference type="SAM" id="MobiDB-lite"/>
    </source>
</evidence>
<feature type="domain" description="EF-hand" evidence="3">
    <location>
        <begin position="77"/>
        <end position="101"/>
    </location>
</feature>
<dbReference type="CDD" id="cd00051">
    <property type="entry name" value="EFh"/>
    <property type="match status" value="1"/>
</dbReference>
<sequence>LNTAGLCAVNSLIAGTDIAVTSSREYSKRAYKKKKSYSDSDSDSDSDRERRRKGSDKKGSRGQTSFWRRKMRTHHMVFDINNDGVVSWDDFEVLISRFTDLGNLSQDQANTFREEMKLAWEEEWGASSDPFAFIGQEQFMSNMETVVNTKNLRKKVARPLSYFFKAVDRDGSGEISIEEFKLFYKGLGLSEEAAMETFASIDVNNDGLLSIKEFCKMGKDFFLSEDENRPSKMFWGPLANDHH</sequence>
<reference evidence="4 5" key="1">
    <citation type="submission" date="2024-05" db="EMBL/GenBank/DDBJ databases">
        <authorList>
            <person name="Wallberg A."/>
        </authorList>
    </citation>
    <scope>NUCLEOTIDE SEQUENCE [LARGE SCALE GENOMIC DNA]</scope>
</reference>
<dbReference type="Pfam" id="PF13499">
    <property type="entry name" value="EF-hand_7"/>
    <property type="match status" value="1"/>
</dbReference>
<dbReference type="InterPro" id="IPR011992">
    <property type="entry name" value="EF-hand-dom_pair"/>
</dbReference>
<dbReference type="InterPro" id="IPR018247">
    <property type="entry name" value="EF_Hand_1_Ca_BS"/>
</dbReference>
<comment type="caution">
    <text evidence="4">The sequence shown here is derived from an EMBL/GenBank/DDBJ whole genome shotgun (WGS) entry which is preliminary data.</text>
</comment>
<evidence type="ECO:0000256" key="1">
    <source>
        <dbReference type="ARBA" id="ARBA00022837"/>
    </source>
</evidence>
<dbReference type="Pfam" id="PF13833">
    <property type="entry name" value="EF-hand_8"/>
    <property type="match status" value="1"/>
</dbReference>
<feature type="domain" description="EF-hand" evidence="3">
    <location>
        <begin position="191"/>
        <end position="224"/>
    </location>
</feature>
<feature type="non-terminal residue" evidence="4">
    <location>
        <position position="243"/>
    </location>
</feature>